<dbReference type="RefSeq" id="XP_007770620.1">
    <property type="nucleotide sequence ID" value="XM_007772430.1"/>
</dbReference>
<dbReference type="Proteomes" id="UP000053558">
    <property type="component" value="Unassembled WGS sequence"/>
</dbReference>
<sequence length="71" mass="7531">MNSIVPLTGITFSIIIIRMGLGISTEAFTARSSAIRASDGTTHRYADSSLVFASPPPVPAEDESSNSFSRK</sequence>
<proteinExistence type="predicted"/>
<accession>A0A5M3MI18</accession>
<evidence type="ECO:0000256" key="1">
    <source>
        <dbReference type="SAM" id="MobiDB-lite"/>
    </source>
</evidence>
<reference evidence="3" key="1">
    <citation type="journal article" date="2012" name="Science">
        <title>The Paleozoic origin of enzymatic lignin decomposition reconstructed from 31 fungal genomes.</title>
        <authorList>
            <person name="Floudas D."/>
            <person name="Binder M."/>
            <person name="Riley R."/>
            <person name="Barry K."/>
            <person name="Blanchette R.A."/>
            <person name="Henrissat B."/>
            <person name="Martinez A.T."/>
            <person name="Otillar R."/>
            <person name="Spatafora J.W."/>
            <person name="Yadav J.S."/>
            <person name="Aerts A."/>
            <person name="Benoit I."/>
            <person name="Boyd A."/>
            <person name="Carlson A."/>
            <person name="Copeland A."/>
            <person name="Coutinho P.M."/>
            <person name="de Vries R.P."/>
            <person name="Ferreira P."/>
            <person name="Findley K."/>
            <person name="Foster B."/>
            <person name="Gaskell J."/>
            <person name="Glotzer D."/>
            <person name="Gorecki P."/>
            <person name="Heitman J."/>
            <person name="Hesse C."/>
            <person name="Hori C."/>
            <person name="Igarashi K."/>
            <person name="Jurgens J.A."/>
            <person name="Kallen N."/>
            <person name="Kersten P."/>
            <person name="Kohler A."/>
            <person name="Kuees U."/>
            <person name="Kumar T.K.A."/>
            <person name="Kuo A."/>
            <person name="LaButti K."/>
            <person name="Larrondo L.F."/>
            <person name="Lindquist E."/>
            <person name="Ling A."/>
            <person name="Lombard V."/>
            <person name="Lucas S."/>
            <person name="Lundell T."/>
            <person name="Martin R."/>
            <person name="McLaughlin D.J."/>
            <person name="Morgenstern I."/>
            <person name="Morin E."/>
            <person name="Murat C."/>
            <person name="Nagy L.G."/>
            <person name="Nolan M."/>
            <person name="Ohm R.A."/>
            <person name="Patyshakuliyeva A."/>
            <person name="Rokas A."/>
            <person name="Ruiz-Duenas F.J."/>
            <person name="Sabat G."/>
            <person name="Salamov A."/>
            <person name="Samejima M."/>
            <person name="Schmutz J."/>
            <person name="Slot J.C."/>
            <person name="St John F."/>
            <person name="Stenlid J."/>
            <person name="Sun H."/>
            <person name="Sun S."/>
            <person name="Syed K."/>
            <person name="Tsang A."/>
            <person name="Wiebenga A."/>
            <person name="Young D."/>
            <person name="Pisabarro A."/>
            <person name="Eastwood D.C."/>
            <person name="Martin F."/>
            <person name="Cullen D."/>
            <person name="Grigoriev I.V."/>
            <person name="Hibbett D.S."/>
        </authorList>
    </citation>
    <scope>NUCLEOTIDE SEQUENCE [LARGE SCALE GENOMIC DNA]</scope>
    <source>
        <strain evidence="3">RWD-64-598 SS2</strain>
    </source>
</reference>
<keyword evidence="3" id="KW-1185">Reference proteome</keyword>
<gene>
    <name evidence="2" type="ORF">CONPUDRAFT_155566</name>
</gene>
<comment type="caution">
    <text evidence="2">The sequence shown here is derived from an EMBL/GenBank/DDBJ whole genome shotgun (WGS) entry which is preliminary data.</text>
</comment>
<dbReference type="GeneID" id="19203475"/>
<dbReference type="EMBL" id="JH711581">
    <property type="protein sequence ID" value="EIW78852.1"/>
    <property type="molecule type" value="Genomic_DNA"/>
</dbReference>
<dbReference type="KEGG" id="cput:CONPUDRAFT_155566"/>
<evidence type="ECO:0000313" key="3">
    <source>
        <dbReference type="Proteomes" id="UP000053558"/>
    </source>
</evidence>
<protein>
    <submittedName>
        <fullName evidence="2">Uncharacterized protein</fullName>
    </submittedName>
</protein>
<dbReference type="AlphaFoldDB" id="A0A5M3MI18"/>
<evidence type="ECO:0000313" key="2">
    <source>
        <dbReference type="EMBL" id="EIW78852.1"/>
    </source>
</evidence>
<feature type="region of interest" description="Disordered" evidence="1">
    <location>
        <begin position="50"/>
        <end position="71"/>
    </location>
</feature>
<organism evidence="2 3">
    <name type="scientific">Coniophora puteana (strain RWD-64-598)</name>
    <name type="common">Brown rot fungus</name>
    <dbReference type="NCBI Taxonomy" id="741705"/>
    <lineage>
        <taxon>Eukaryota</taxon>
        <taxon>Fungi</taxon>
        <taxon>Dikarya</taxon>
        <taxon>Basidiomycota</taxon>
        <taxon>Agaricomycotina</taxon>
        <taxon>Agaricomycetes</taxon>
        <taxon>Agaricomycetidae</taxon>
        <taxon>Boletales</taxon>
        <taxon>Coniophorineae</taxon>
        <taxon>Coniophoraceae</taxon>
        <taxon>Coniophora</taxon>
    </lineage>
</organism>
<name>A0A5M3MI18_CONPW</name>